<evidence type="ECO:0000259" key="2">
    <source>
        <dbReference type="Pfam" id="PF13930"/>
    </source>
</evidence>
<feature type="region of interest" description="Disordered" evidence="1">
    <location>
        <begin position="245"/>
        <end position="265"/>
    </location>
</feature>
<evidence type="ECO:0000256" key="1">
    <source>
        <dbReference type="SAM" id="MobiDB-lite"/>
    </source>
</evidence>
<name>A0ABT1RPC2_9FIRM</name>
<reference evidence="3 4" key="1">
    <citation type="submission" date="2022-06" db="EMBL/GenBank/DDBJ databases">
        <title>Isolation of gut microbiota from human fecal samples.</title>
        <authorList>
            <person name="Pamer E.G."/>
            <person name="Barat B."/>
            <person name="Waligurski E."/>
            <person name="Medina S."/>
            <person name="Paddock L."/>
            <person name="Mostad J."/>
        </authorList>
    </citation>
    <scope>NUCLEOTIDE SEQUENCE [LARGE SCALE GENOMIC DNA]</scope>
    <source>
        <strain evidence="3 4">SL.3.17</strain>
    </source>
</reference>
<keyword evidence="4" id="KW-1185">Reference proteome</keyword>
<dbReference type="Gene3D" id="3.40.570.10">
    <property type="entry name" value="Extracellular Endonuclease, subunit A"/>
    <property type="match status" value="1"/>
</dbReference>
<dbReference type="EMBL" id="JANFXK010000010">
    <property type="protein sequence ID" value="MCQ4637042.1"/>
    <property type="molecule type" value="Genomic_DNA"/>
</dbReference>
<dbReference type="Gene3D" id="3.40.10.10">
    <property type="entry name" value="DNA Methylphosphotriester Repair Domain"/>
    <property type="match status" value="1"/>
</dbReference>
<dbReference type="Proteomes" id="UP001524502">
    <property type="component" value="Unassembled WGS sequence"/>
</dbReference>
<comment type="caution">
    <text evidence="3">The sequence shown here is derived from an EMBL/GenBank/DDBJ whole genome shotgun (WGS) entry which is preliminary data.</text>
</comment>
<evidence type="ECO:0000313" key="4">
    <source>
        <dbReference type="Proteomes" id="UP001524502"/>
    </source>
</evidence>
<gene>
    <name evidence="3" type="ORF">NE619_09920</name>
</gene>
<dbReference type="RefSeq" id="WP_256132236.1">
    <property type="nucleotide sequence ID" value="NZ_JANFXK010000010.1"/>
</dbReference>
<dbReference type="SUPFAM" id="SSF57884">
    <property type="entry name" value="Ada DNA repair protein, N-terminal domain (N-Ada 10)"/>
    <property type="match status" value="1"/>
</dbReference>
<feature type="domain" description="Type VII secretion system protein EssD-like" evidence="2">
    <location>
        <begin position="91"/>
        <end position="217"/>
    </location>
</feature>
<dbReference type="InterPro" id="IPR044929">
    <property type="entry name" value="DNA/RNA_non-sp_Endonuclease_sf"/>
</dbReference>
<keyword evidence="3" id="KW-0378">Hydrolase</keyword>
<protein>
    <submittedName>
        <fullName evidence="3">DNA/RNA non-specific endonuclease</fullName>
    </submittedName>
</protein>
<dbReference type="InterPro" id="IPR044927">
    <property type="entry name" value="Endonuclea_NS_2"/>
</dbReference>
<dbReference type="GO" id="GO:0004519">
    <property type="term" value="F:endonuclease activity"/>
    <property type="evidence" value="ECO:0007669"/>
    <property type="project" value="UniProtKB-KW"/>
</dbReference>
<accession>A0ABT1RPC2</accession>
<sequence>MRKTTYFNSSDEKNYGRHNYRILIALTLCVCLLLAGCTNGGNEALKSGDAAGDPTISLEDIPQYQGTPYQKINGNEPYFEEADLTTDAFETYSDPDNLGRCGTAYACVGKELMPTEERGSIGMVKPTGWHTVKYGNVDGKYLYNRCHLIGYQLTAENANEKNLITGTRYLNIEGMLPFENQVADYIKETNNHVLYRVTPIYSGDNLLASGVLMEAKSVEDKGEGITFNVYAYNVQPGIAIDYRTGESHQEGQTESKQQTEASADESAQEYIVNVNSDVFHRPDCASVKKMAEKNKERFQGRRSVMIEQGLKPCKNCQP</sequence>
<dbReference type="Pfam" id="PF13930">
    <property type="entry name" value="Endonuclea_NS_2"/>
    <property type="match status" value="1"/>
</dbReference>
<keyword evidence="3" id="KW-0255">Endonuclease</keyword>
<organism evidence="3 4">
    <name type="scientific">Anaerovorax odorimutans</name>
    <dbReference type="NCBI Taxonomy" id="109327"/>
    <lineage>
        <taxon>Bacteria</taxon>
        <taxon>Bacillati</taxon>
        <taxon>Bacillota</taxon>
        <taxon>Clostridia</taxon>
        <taxon>Peptostreptococcales</taxon>
        <taxon>Anaerovoracaceae</taxon>
        <taxon>Anaerovorax</taxon>
    </lineage>
</organism>
<dbReference type="InterPro" id="IPR035451">
    <property type="entry name" value="Ada-like_dom_sf"/>
</dbReference>
<evidence type="ECO:0000313" key="3">
    <source>
        <dbReference type="EMBL" id="MCQ4637042.1"/>
    </source>
</evidence>
<keyword evidence="3" id="KW-0540">Nuclease</keyword>
<proteinExistence type="predicted"/>